<keyword evidence="1" id="KW-0407">Ion channel</keyword>
<accession>A0ACD0NMD9</accession>
<gene>
    <name evidence="1" type="ORF">IE53DRAFT_390911</name>
</gene>
<proteinExistence type="predicted"/>
<evidence type="ECO:0000313" key="1">
    <source>
        <dbReference type="EMBL" id="PWN46947.1"/>
    </source>
</evidence>
<keyword evidence="2" id="KW-1185">Reference proteome</keyword>
<dbReference type="Proteomes" id="UP000245626">
    <property type="component" value="Unassembled WGS sequence"/>
</dbReference>
<reference evidence="1 2" key="1">
    <citation type="journal article" date="2018" name="Mol. Biol. Evol.">
        <title>Broad Genomic Sampling Reveals a Smut Pathogenic Ancestry of the Fungal Clade Ustilaginomycotina.</title>
        <authorList>
            <person name="Kijpornyongpan T."/>
            <person name="Mondo S.J."/>
            <person name="Barry K."/>
            <person name="Sandor L."/>
            <person name="Lee J."/>
            <person name="Lipzen A."/>
            <person name="Pangilinan J."/>
            <person name="LaButti K."/>
            <person name="Hainaut M."/>
            <person name="Henrissat B."/>
            <person name="Grigoriev I.V."/>
            <person name="Spatafora J.W."/>
            <person name="Aime M.C."/>
        </authorList>
    </citation>
    <scope>NUCLEOTIDE SEQUENCE [LARGE SCALE GENOMIC DNA]</scope>
    <source>
        <strain evidence="1 2">SA 807</strain>
    </source>
</reference>
<keyword evidence="1" id="KW-0813">Transport</keyword>
<sequence>MAPTAANPDDCPVYDPKNMIFRRLGPSGLRVSLFSLGGWLTYGGTVNADETTQILKLAFENGINTFDTAEVYAAGQCEVDMGKAIRANNFRRSDLVLISKIFFGVGSKDPNGRGLSRKHIIEAANASLKRAGLEYWDVLMAHRPDPTIPMEEIVRAFNRLIESDKCFYWGTSEWSAQQIEEAHSVAARLNLIPPVADQCQYNMYHRERLEKEYEPLFRSHSFGTTIWSPLASGLLTGKYNEGIPAGSRFDTSKDFFDSTIKSLQTEEGKAKIEKVRQLTKVAEELGAKVTNLALAWCAKNENVSTVILGASKPEQIIENLKSLELLEKLTPEVMERIEAILGNKPQLAPTYGR</sequence>
<keyword evidence="1" id="KW-0406">Ion transport</keyword>
<protein>
    <submittedName>
        <fullName evidence="1">Potassium channel beta subunit protein</fullName>
    </submittedName>
</protein>
<organism evidence="1 2">
    <name type="scientific">Violaceomyces palustris</name>
    <dbReference type="NCBI Taxonomy" id="1673888"/>
    <lineage>
        <taxon>Eukaryota</taxon>
        <taxon>Fungi</taxon>
        <taxon>Dikarya</taxon>
        <taxon>Basidiomycota</taxon>
        <taxon>Ustilaginomycotina</taxon>
        <taxon>Ustilaginomycetes</taxon>
        <taxon>Violaceomycetales</taxon>
        <taxon>Violaceomycetaceae</taxon>
        <taxon>Violaceomyces</taxon>
    </lineage>
</organism>
<name>A0ACD0NMD9_9BASI</name>
<evidence type="ECO:0000313" key="2">
    <source>
        <dbReference type="Proteomes" id="UP000245626"/>
    </source>
</evidence>
<dbReference type="EMBL" id="KZ820617">
    <property type="protein sequence ID" value="PWN46947.1"/>
    <property type="molecule type" value="Genomic_DNA"/>
</dbReference>